<dbReference type="AlphaFoldDB" id="A0A2T0PS49"/>
<dbReference type="InterPro" id="IPR003594">
    <property type="entry name" value="HATPase_dom"/>
</dbReference>
<dbReference type="EMBL" id="PVZC01000014">
    <property type="protein sequence ID" value="PRX91729.1"/>
    <property type="molecule type" value="Genomic_DNA"/>
</dbReference>
<feature type="compositionally biased region" description="Low complexity" evidence="6">
    <location>
        <begin position="709"/>
        <end position="736"/>
    </location>
</feature>
<feature type="compositionally biased region" description="Low complexity" evidence="6">
    <location>
        <begin position="744"/>
        <end position="754"/>
    </location>
</feature>
<dbReference type="PANTHER" id="PTHR45436">
    <property type="entry name" value="SENSOR HISTIDINE KINASE YKOH"/>
    <property type="match status" value="1"/>
</dbReference>
<dbReference type="Proteomes" id="UP000237846">
    <property type="component" value="Unassembled WGS sequence"/>
</dbReference>
<dbReference type="SUPFAM" id="SSF55874">
    <property type="entry name" value="ATPase domain of HSP90 chaperone/DNA topoisomerase II/histidine kinase"/>
    <property type="match status" value="1"/>
</dbReference>
<feature type="domain" description="Histidine kinase/HSP90-like ATPase" evidence="8">
    <location>
        <begin position="536"/>
        <end position="649"/>
    </location>
</feature>
<dbReference type="InterPro" id="IPR050428">
    <property type="entry name" value="TCS_sensor_his_kinase"/>
</dbReference>
<organism evidence="9 10">
    <name type="scientific">Allonocardiopsis opalescens</name>
    <dbReference type="NCBI Taxonomy" id="1144618"/>
    <lineage>
        <taxon>Bacteria</taxon>
        <taxon>Bacillati</taxon>
        <taxon>Actinomycetota</taxon>
        <taxon>Actinomycetes</taxon>
        <taxon>Streptosporangiales</taxon>
        <taxon>Allonocardiopsis</taxon>
    </lineage>
</organism>
<feature type="compositionally biased region" description="Low complexity" evidence="6">
    <location>
        <begin position="660"/>
        <end position="674"/>
    </location>
</feature>
<name>A0A2T0PS49_9ACTN</name>
<evidence type="ECO:0000256" key="6">
    <source>
        <dbReference type="SAM" id="MobiDB-lite"/>
    </source>
</evidence>
<dbReference type="PANTHER" id="PTHR45436:SF5">
    <property type="entry name" value="SENSOR HISTIDINE KINASE TRCS"/>
    <property type="match status" value="1"/>
</dbReference>
<evidence type="ECO:0000313" key="9">
    <source>
        <dbReference type="EMBL" id="PRX91729.1"/>
    </source>
</evidence>
<comment type="catalytic activity">
    <reaction evidence="1">
        <text>ATP + protein L-histidine = ADP + protein N-phospho-L-histidine.</text>
        <dbReference type="EC" id="2.7.13.3"/>
    </reaction>
</comment>
<dbReference type="InterPro" id="IPR013587">
    <property type="entry name" value="Nitrate/nitrite_sensing"/>
</dbReference>
<evidence type="ECO:0000256" key="4">
    <source>
        <dbReference type="ARBA" id="ARBA00022679"/>
    </source>
</evidence>
<accession>A0A2T0PS49</accession>
<dbReference type="RefSeq" id="WP_106253636.1">
    <property type="nucleotide sequence ID" value="NZ_PVZC01000014.1"/>
</dbReference>
<evidence type="ECO:0000313" key="10">
    <source>
        <dbReference type="Proteomes" id="UP000237846"/>
    </source>
</evidence>
<sequence length="910" mass="94248">MTQARTRGVSSRPVATRLRRLVLIPGLALLAVCVMVAGAFGYAGLAQRSTATGVQSAAVAAERVLHAVVTERGATMRALAGDDTAAGELDAHRAATQAELQAFTAAAEPLTGHPSERVGEAAGGFLAALAVLPRVHEQVDGAGSGAEEAAERFTDYNGVVDSGLNLFTTLGAEAPAGPAAAEAMSAAALLGAADQLARADSVLGAALVRDELTGAQRDQFARHAGAYRGQVHRIAPALGQAPAVQAYQDLVTGPAWPELAAVESTVIADEVEVTVDAITGEEQRDLAPPVSEQEWADAVLPVRDALDTLASQQVAAAGASGVAASDGTFTAGAVASGIALLLAMATIVVSRRNAGAIRRQLIRLRDDSAILADHRLPWIVRRLERGEKVDLDADVQELDFGSDEVGEVAAALNSMQRTAINATIKQAETREGVSKVFMNIAHRSQALIHRQLVLLDKLEREQEDPDHLKELFQLDHLATRSRRNAENLIILGGVQPGRKWRKPVPLVDVLRGAISETADYVRVKLRPVPEVALTGQAVADVIHLVAELVENAAAFSPPHTRVEVHAEQVPKGVAVEVEDRGLGMTAEEYVKANETLANPPEFDVLVLTEDSRLGLFVVARLAARHGIAVRLRSSPYGGTQAVVLIPSELVEARSSAPAGAARAATQRAAATAEGGRNGREPVRPAGRRDASIVSMRGQRGTATEGADTAAVPAVPAASPASNGAAAGSGQRTAPAASRPPAPAAPSSGPGRSGTAPPPPETDPSGRPKLPQRRRQASLAPQLREDTSTLAAPVAPAPEEWDRTPAQMRDLMSAFQRGSIRGREASLREADETPATGTPAFTADDALTDSATADAGTPGNEPERPAAARQDPGATERTGSPSEPTTGPSGPPGTNDAAAQPSGGTGPAAQN</sequence>
<dbReference type="SMART" id="SM00387">
    <property type="entry name" value="HATPase_c"/>
    <property type="match status" value="1"/>
</dbReference>
<keyword evidence="3" id="KW-0597">Phosphoprotein</keyword>
<feature type="compositionally biased region" description="Low complexity" evidence="6">
    <location>
        <begin position="839"/>
        <end position="856"/>
    </location>
</feature>
<evidence type="ECO:0000256" key="7">
    <source>
        <dbReference type="SAM" id="Phobius"/>
    </source>
</evidence>
<feature type="compositionally biased region" description="Basic and acidic residues" evidence="6">
    <location>
        <begin position="676"/>
        <end position="690"/>
    </location>
</feature>
<evidence type="ECO:0000256" key="1">
    <source>
        <dbReference type="ARBA" id="ARBA00000085"/>
    </source>
</evidence>
<dbReference type="Gene3D" id="3.30.565.10">
    <property type="entry name" value="Histidine kinase-like ATPase, C-terminal domain"/>
    <property type="match status" value="1"/>
</dbReference>
<evidence type="ECO:0000256" key="3">
    <source>
        <dbReference type="ARBA" id="ARBA00022553"/>
    </source>
</evidence>
<keyword evidence="5 9" id="KW-0418">Kinase</keyword>
<proteinExistence type="predicted"/>
<evidence type="ECO:0000256" key="5">
    <source>
        <dbReference type="ARBA" id="ARBA00022777"/>
    </source>
</evidence>
<feature type="region of interest" description="Disordered" evidence="6">
    <location>
        <begin position="660"/>
        <end position="910"/>
    </location>
</feature>
<keyword evidence="7" id="KW-0812">Transmembrane</keyword>
<protein>
    <recommendedName>
        <fullName evidence="2">histidine kinase</fullName>
        <ecNumber evidence="2">2.7.13.3</ecNumber>
    </recommendedName>
</protein>
<feature type="compositionally biased region" description="Low complexity" evidence="6">
    <location>
        <begin position="877"/>
        <end position="893"/>
    </location>
</feature>
<keyword evidence="7" id="KW-0472">Membrane</keyword>
<keyword evidence="4" id="KW-0808">Transferase</keyword>
<feature type="transmembrane region" description="Helical" evidence="7">
    <location>
        <begin position="21"/>
        <end position="45"/>
    </location>
</feature>
<dbReference type="Pfam" id="PF08376">
    <property type="entry name" value="NIT"/>
    <property type="match status" value="1"/>
</dbReference>
<dbReference type="OrthoDB" id="3845898at2"/>
<comment type="caution">
    <text evidence="9">The sequence shown here is derived from an EMBL/GenBank/DDBJ whole genome shotgun (WGS) entry which is preliminary data.</text>
</comment>
<keyword evidence="10" id="KW-1185">Reference proteome</keyword>
<dbReference type="Pfam" id="PF02518">
    <property type="entry name" value="HATPase_c"/>
    <property type="match status" value="1"/>
</dbReference>
<evidence type="ECO:0000259" key="8">
    <source>
        <dbReference type="SMART" id="SM00387"/>
    </source>
</evidence>
<evidence type="ECO:0000256" key="2">
    <source>
        <dbReference type="ARBA" id="ARBA00012438"/>
    </source>
</evidence>
<keyword evidence="7" id="KW-1133">Transmembrane helix</keyword>
<reference evidence="9 10" key="1">
    <citation type="submission" date="2018-03" db="EMBL/GenBank/DDBJ databases">
        <title>Genomic Encyclopedia of Archaeal and Bacterial Type Strains, Phase II (KMG-II): from individual species to whole genera.</title>
        <authorList>
            <person name="Goeker M."/>
        </authorList>
    </citation>
    <scope>NUCLEOTIDE SEQUENCE [LARGE SCALE GENOMIC DNA]</scope>
    <source>
        <strain evidence="9 10">DSM 45601</strain>
    </source>
</reference>
<gene>
    <name evidence="9" type="ORF">CLV72_11411</name>
</gene>
<dbReference type="GO" id="GO:0004673">
    <property type="term" value="F:protein histidine kinase activity"/>
    <property type="evidence" value="ECO:0007669"/>
    <property type="project" value="UniProtKB-EC"/>
</dbReference>
<dbReference type="GO" id="GO:0000160">
    <property type="term" value="P:phosphorelay signal transduction system"/>
    <property type="evidence" value="ECO:0007669"/>
    <property type="project" value="TreeGrafter"/>
</dbReference>
<dbReference type="GO" id="GO:0005886">
    <property type="term" value="C:plasma membrane"/>
    <property type="evidence" value="ECO:0007669"/>
    <property type="project" value="TreeGrafter"/>
</dbReference>
<dbReference type="EC" id="2.7.13.3" evidence="2"/>
<dbReference type="InterPro" id="IPR036890">
    <property type="entry name" value="HATPase_C_sf"/>
</dbReference>
<feature type="compositionally biased region" description="Basic and acidic residues" evidence="6">
    <location>
        <begin position="820"/>
        <end position="830"/>
    </location>
</feature>